<dbReference type="Proteomes" id="UP000252585">
    <property type="component" value="Unassembled WGS sequence"/>
</dbReference>
<accession>A0A368YBY9</accession>
<protein>
    <submittedName>
        <fullName evidence="1">Uncharacterized protein</fullName>
    </submittedName>
</protein>
<comment type="caution">
    <text evidence="1">The sequence shown here is derived from an EMBL/GenBank/DDBJ whole genome shotgun (WGS) entry which is preliminary data.</text>
</comment>
<reference evidence="1 2" key="1">
    <citation type="submission" date="2018-07" db="EMBL/GenBank/DDBJ databases">
        <title>Genomic Encyclopedia of Type Strains, Phase IV (KMG-IV): sequencing the most valuable type-strain genomes for metagenomic binning, comparative biology and taxonomic classification.</title>
        <authorList>
            <person name="Goeker M."/>
        </authorList>
    </citation>
    <scope>NUCLEOTIDE SEQUENCE [LARGE SCALE GENOMIC DNA]</scope>
    <source>
        <strain evidence="1 2">DSM 27696</strain>
    </source>
</reference>
<proteinExistence type="predicted"/>
<dbReference type="EMBL" id="QPJJ01000002">
    <property type="protein sequence ID" value="RCW76948.1"/>
    <property type="molecule type" value="Genomic_DNA"/>
</dbReference>
<sequence length="29" mass="3396">MKILFLILIFAGIFGVYDARRKINNNILE</sequence>
<evidence type="ECO:0000313" key="1">
    <source>
        <dbReference type="EMBL" id="RCW76948.1"/>
    </source>
</evidence>
<gene>
    <name evidence="1" type="ORF">DFR57_102223</name>
</gene>
<keyword evidence="2" id="KW-1185">Reference proteome</keyword>
<name>A0A368YBY9_9BACI</name>
<dbReference type="AlphaFoldDB" id="A0A368YBY9"/>
<organism evidence="1 2">
    <name type="scientific">Saliterribacillus persicus</name>
    <dbReference type="NCBI Taxonomy" id="930114"/>
    <lineage>
        <taxon>Bacteria</taxon>
        <taxon>Bacillati</taxon>
        <taxon>Bacillota</taxon>
        <taxon>Bacilli</taxon>
        <taxon>Bacillales</taxon>
        <taxon>Bacillaceae</taxon>
        <taxon>Saliterribacillus</taxon>
    </lineage>
</organism>
<evidence type="ECO:0000313" key="2">
    <source>
        <dbReference type="Proteomes" id="UP000252585"/>
    </source>
</evidence>